<organism evidence="1 2">
    <name type="scientific">Candidatus Sulfomarinibacter kjeldsenii</name>
    <dbReference type="NCBI Taxonomy" id="2885994"/>
    <lineage>
        <taxon>Bacteria</taxon>
        <taxon>Pseudomonadati</taxon>
        <taxon>Acidobacteriota</taxon>
        <taxon>Thermoanaerobaculia</taxon>
        <taxon>Thermoanaerobaculales</taxon>
        <taxon>Candidatus Sulfomarinibacteraceae</taxon>
        <taxon>Candidatus Sulfomarinibacter</taxon>
    </lineage>
</organism>
<proteinExistence type="predicted"/>
<dbReference type="InterPro" id="IPR036411">
    <property type="entry name" value="TorD-like_sf"/>
</dbReference>
<evidence type="ECO:0000313" key="1">
    <source>
        <dbReference type="EMBL" id="MBD3870386.1"/>
    </source>
</evidence>
<evidence type="ECO:0000313" key="2">
    <source>
        <dbReference type="Proteomes" id="UP000598633"/>
    </source>
</evidence>
<sequence>MIRSADELAEQAGDWSLMRMLLERPDGNWRQRLLTESKDTVDPELTSAVQMAQAEANDYFHQVLFGTDGLLTSRESEYRFERDRGAVLADLEGMSERFGFSWNGSEAADHILALVGLMAHILSLRANAVRDNQIGEAIYLEGIAEWLRRGHLAWFAEQVTSALNSTQVCYLSHVAHALEQRILPVGERGKPARRPSASIHDLKP</sequence>
<dbReference type="Gene3D" id="1.10.3480.10">
    <property type="entry name" value="TorD-like"/>
    <property type="match status" value="1"/>
</dbReference>
<dbReference type="AlphaFoldDB" id="A0A8J6Y0B7"/>
<reference evidence="1 2" key="1">
    <citation type="submission" date="2020-08" db="EMBL/GenBank/DDBJ databases">
        <title>Acidobacteriota in marine sediments use diverse sulfur dissimilation pathways.</title>
        <authorList>
            <person name="Wasmund K."/>
        </authorList>
    </citation>
    <scope>NUCLEOTIDE SEQUENCE [LARGE SCALE GENOMIC DNA]</scope>
    <source>
        <strain evidence="1">MAG AM3-A</strain>
    </source>
</reference>
<dbReference type="EMBL" id="JACXWA010000059">
    <property type="protein sequence ID" value="MBD3870386.1"/>
    <property type="molecule type" value="Genomic_DNA"/>
</dbReference>
<accession>A0A8J6Y0B7</accession>
<comment type="caution">
    <text evidence="1">The sequence shown here is derived from an EMBL/GenBank/DDBJ whole genome shotgun (WGS) entry which is preliminary data.</text>
</comment>
<name>A0A8J6Y0B7_9BACT</name>
<dbReference type="SUPFAM" id="SSF89155">
    <property type="entry name" value="TorD-like"/>
    <property type="match status" value="1"/>
</dbReference>
<dbReference type="Proteomes" id="UP000598633">
    <property type="component" value="Unassembled WGS sequence"/>
</dbReference>
<protein>
    <submittedName>
        <fullName evidence="1">Uncharacterized protein</fullName>
    </submittedName>
</protein>
<gene>
    <name evidence="1" type="ORF">IFJ97_03375</name>
</gene>